<sequence length="382" mass="43316">MNRRPLFFLHSFLVLRNTVNLFPLALGYATPKTPTSTLSWYWSNFASAAATALLPLTETPVDKVLVQRVGGCPKDSKDVFRSWGCSDSDIVKIFQRRPSLRNINIANLQSKLDLLSGLGLSCTDLVKIINCRPRFLGSRINKYFDGRLDYLQEFFGSKEVLLKAIVRNPSLLTYDFHNKIKPVIAAYDEMGVSRKDLISMLLARPTLIPRTSINNEKLDYIRKTGISKDSKMYKYVVTLFAISRTETIRVKLANFEKFGFSEDEVLGLFGRSPLVLTLSIDKVQRNMTFILGMMKLPANVVLGYPFLLFYNLEAVLKPRMLLAAKIQDMGLVPQIIGPSMLRAFRMKEKRFVKDSHSENVLIPVRGIVITAVSATYLWQNQA</sequence>
<evidence type="ECO:0000313" key="2">
    <source>
        <dbReference type="Proteomes" id="UP000828048"/>
    </source>
</evidence>
<dbReference type="Proteomes" id="UP000828048">
    <property type="component" value="Chromosome 4"/>
</dbReference>
<reference evidence="1 2" key="1">
    <citation type="journal article" date="2021" name="Hortic Res">
        <title>High-quality reference genome and annotation aids understanding of berry development for evergreen blueberry (Vaccinium darrowii).</title>
        <authorList>
            <person name="Yu J."/>
            <person name="Hulse-Kemp A.M."/>
            <person name="Babiker E."/>
            <person name="Staton M."/>
        </authorList>
    </citation>
    <scope>NUCLEOTIDE SEQUENCE [LARGE SCALE GENOMIC DNA]</scope>
    <source>
        <strain evidence="2">cv. NJ 8807/NJ 8810</strain>
        <tissue evidence="1">Young leaf</tissue>
    </source>
</reference>
<keyword evidence="2" id="KW-1185">Reference proteome</keyword>
<organism evidence="1 2">
    <name type="scientific">Vaccinium darrowii</name>
    <dbReference type="NCBI Taxonomy" id="229202"/>
    <lineage>
        <taxon>Eukaryota</taxon>
        <taxon>Viridiplantae</taxon>
        <taxon>Streptophyta</taxon>
        <taxon>Embryophyta</taxon>
        <taxon>Tracheophyta</taxon>
        <taxon>Spermatophyta</taxon>
        <taxon>Magnoliopsida</taxon>
        <taxon>eudicotyledons</taxon>
        <taxon>Gunneridae</taxon>
        <taxon>Pentapetalae</taxon>
        <taxon>asterids</taxon>
        <taxon>Ericales</taxon>
        <taxon>Ericaceae</taxon>
        <taxon>Vaccinioideae</taxon>
        <taxon>Vaccinieae</taxon>
        <taxon>Vaccinium</taxon>
    </lineage>
</organism>
<gene>
    <name evidence="1" type="ORF">Vadar_019227</name>
</gene>
<accession>A0ACB7Z4M6</accession>
<name>A0ACB7Z4M6_9ERIC</name>
<dbReference type="EMBL" id="CM037154">
    <property type="protein sequence ID" value="KAH7860893.1"/>
    <property type="molecule type" value="Genomic_DNA"/>
</dbReference>
<proteinExistence type="predicted"/>
<evidence type="ECO:0000313" key="1">
    <source>
        <dbReference type="EMBL" id="KAH7860893.1"/>
    </source>
</evidence>
<protein>
    <submittedName>
        <fullName evidence="1">Uncharacterized protein</fullName>
    </submittedName>
</protein>
<comment type="caution">
    <text evidence="1">The sequence shown here is derived from an EMBL/GenBank/DDBJ whole genome shotgun (WGS) entry which is preliminary data.</text>
</comment>